<accession>A0ABS7Y0B0</accession>
<name>A0ABS7Y0B0_9FLAO</name>
<protein>
    <submittedName>
        <fullName evidence="2">YceI family protein</fullName>
    </submittedName>
</protein>
<evidence type="ECO:0000313" key="3">
    <source>
        <dbReference type="Proteomes" id="UP001198402"/>
    </source>
</evidence>
<reference evidence="3" key="1">
    <citation type="submission" date="2023-07" db="EMBL/GenBank/DDBJ databases">
        <authorList>
            <person name="Yue Y."/>
        </authorList>
    </citation>
    <scope>NUCLEOTIDE SEQUENCE [LARGE SCALE GENOMIC DNA]</scope>
    <source>
        <strain evidence="3">2Y89</strain>
    </source>
</reference>
<organism evidence="2 3">
    <name type="scientific">Winogradskyella vincentii</name>
    <dbReference type="NCBI Taxonomy" id="2877122"/>
    <lineage>
        <taxon>Bacteria</taxon>
        <taxon>Pseudomonadati</taxon>
        <taxon>Bacteroidota</taxon>
        <taxon>Flavobacteriia</taxon>
        <taxon>Flavobacteriales</taxon>
        <taxon>Flavobacteriaceae</taxon>
        <taxon>Winogradskyella</taxon>
    </lineage>
</organism>
<dbReference type="RefSeq" id="WP_224478315.1">
    <property type="nucleotide sequence ID" value="NZ_JAIUJS010000004.1"/>
</dbReference>
<gene>
    <name evidence="2" type="ORF">LBV24_08995</name>
</gene>
<evidence type="ECO:0000313" key="2">
    <source>
        <dbReference type="EMBL" id="MCA0153349.1"/>
    </source>
</evidence>
<dbReference type="InterPro" id="IPR036761">
    <property type="entry name" value="TTHA0802/YceI-like_sf"/>
</dbReference>
<dbReference type="SUPFAM" id="SSF101874">
    <property type="entry name" value="YceI-like"/>
    <property type="match status" value="1"/>
</dbReference>
<comment type="caution">
    <text evidence="2">The sequence shown here is derived from an EMBL/GenBank/DDBJ whole genome shotgun (WGS) entry which is preliminary data.</text>
</comment>
<dbReference type="Pfam" id="PF04264">
    <property type="entry name" value="YceI"/>
    <property type="match status" value="1"/>
</dbReference>
<feature type="domain" description="Lipid/polyisoprenoid-binding YceI-like" evidence="1">
    <location>
        <begin position="80"/>
        <end position="195"/>
    </location>
</feature>
<sequence>MRLIVIYTHYLFLLFIALSFSTFKTPEVINSTIQVYEGSYIKIKGTSNVNEFDCVMNMVTLSDSLLVSYSESNIALEFDNTELVIPNKYFNCGGRMINKDFHRLLNTDRYPDIKLKLKKVLKPSNLNECVEADLDVEICGVKNSFVVPVTVNTDDRIRIQGIMSININDFKLEPPKKLLGVIKVSPVIEIDFQLNYKVK</sequence>
<dbReference type="Proteomes" id="UP001198402">
    <property type="component" value="Unassembled WGS sequence"/>
</dbReference>
<dbReference type="Gene3D" id="2.40.128.110">
    <property type="entry name" value="Lipid/polyisoprenoid-binding, YceI-like"/>
    <property type="match status" value="1"/>
</dbReference>
<dbReference type="InterPro" id="IPR007372">
    <property type="entry name" value="Lipid/polyisoprenoid-bd_YceI"/>
</dbReference>
<evidence type="ECO:0000259" key="1">
    <source>
        <dbReference type="Pfam" id="PF04264"/>
    </source>
</evidence>
<keyword evidence="3" id="KW-1185">Reference proteome</keyword>
<proteinExistence type="predicted"/>
<dbReference type="EMBL" id="JAIUJS010000004">
    <property type="protein sequence ID" value="MCA0153349.1"/>
    <property type="molecule type" value="Genomic_DNA"/>
</dbReference>